<accession>A2T1B2</accession>
<name>A2T1B2_AERS4</name>
<protein>
    <submittedName>
        <fullName evidence="1">Truncated TapF</fullName>
    </submittedName>
</protein>
<evidence type="ECO:0000313" key="1">
    <source>
        <dbReference type="EMBL" id="ABD57340.1"/>
    </source>
</evidence>
<organism evidence="1">
    <name type="scientific">Aeromonas salmonicida (strain A449)</name>
    <dbReference type="NCBI Taxonomy" id="382245"/>
    <lineage>
        <taxon>Bacteria</taxon>
        <taxon>Pseudomonadati</taxon>
        <taxon>Pseudomonadota</taxon>
        <taxon>Gammaproteobacteria</taxon>
        <taxon>Aeromonadales</taxon>
        <taxon>Aeromonadaceae</taxon>
        <taxon>Aeromonas</taxon>
    </lineage>
</organism>
<sequence>MDTRTLIVVAALSAQRAARLCYRDHLRWPELYPA</sequence>
<gene>
    <name evidence="1" type="primary">tapF</name>
</gene>
<reference evidence="1" key="1">
    <citation type="journal article" date="2008" name="Infect. Immun.">
        <title>Contribution of type IV pili to the virulence of Aeromonas salmonicida subsp. salmonicida in Atlantic salmon (Salmo salar L.).</title>
        <authorList>
            <person name="Boyd J.M."/>
            <person name="Dacanay A."/>
            <person name="Knickle L.C."/>
            <person name="Touhami A."/>
            <person name="Brown L.L."/>
            <person name="Jericho M.H."/>
            <person name="Johnson S.C."/>
            <person name="Reith M."/>
        </authorList>
    </citation>
    <scope>NUCLEOTIDE SEQUENCE</scope>
    <source>
        <strain evidence="1">A449</strain>
    </source>
</reference>
<dbReference type="EMBL" id="DQ396484">
    <property type="protein sequence ID" value="ABD57340.1"/>
    <property type="molecule type" value="Genomic_DNA"/>
</dbReference>
<proteinExistence type="predicted"/>
<dbReference type="AlphaFoldDB" id="A2T1B2"/>